<evidence type="ECO:0000259" key="1">
    <source>
        <dbReference type="SMART" id="SM00873"/>
    </source>
</evidence>
<feature type="domain" description="B3/B4 tRNA-binding" evidence="1">
    <location>
        <begin position="62"/>
        <end position="212"/>
    </location>
</feature>
<dbReference type="GO" id="GO:0003723">
    <property type="term" value="F:RNA binding"/>
    <property type="evidence" value="ECO:0007669"/>
    <property type="project" value="InterPro"/>
</dbReference>
<dbReference type="SMART" id="SM00873">
    <property type="entry name" value="B3_4"/>
    <property type="match status" value="1"/>
</dbReference>
<sequence>MEIKVNQELNRLEPSFKIGAAFYRGIEVGESPQMLQGRMRLFQESLYFDFEQKEIKDIPEVQEWRSLFKKTGTDPNRYRPSQEALFRRIKKQQYLETIHSAVDLNNFFSLEYKIPMGIYDLNRIHGDVEIRIGREADTYEAINGRDVSMDKKILSSDSAGAFGSPYVDSRRTAASPETVNALQLIYFAPSMEEAEAEKLLSALTSMFVQIHGGTEEHKIIL</sequence>
<dbReference type="GO" id="GO:0004826">
    <property type="term" value="F:phenylalanine-tRNA ligase activity"/>
    <property type="evidence" value="ECO:0007669"/>
    <property type="project" value="InterPro"/>
</dbReference>
<name>A0A7X2S4F0_9BACI</name>
<protein>
    <recommendedName>
        <fullName evidence="1">B3/B4 tRNA-binding domain-containing protein</fullName>
    </recommendedName>
</protein>
<organism evidence="2 3">
    <name type="scientific">Metabacillus mangrovi</name>
    <dbReference type="NCBI Taxonomy" id="1491830"/>
    <lineage>
        <taxon>Bacteria</taxon>
        <taxon>Bacillati</taxon>
        <taxon>Bacillota</taxon>
        <taxon>Bacilli</taxon>
        <taxon>Bacillales</taxon>
        <taxon>Bacillaceae</taxon>
        <taxon>Metabacillus</taxon>
    </lineage>
</organism>
<dbReference type="Gene3D" id="3.50.40.10">
    <property type="entry name" value="Phenylalanyl-trna Synthetase, Chain B, domain 3"/>
    <property type="match status" value="1"/>
</dbReference>
<gene>
    <name evidence="2" type="ORF">GKZ89_08685</name>
</gene>
<dbReference type="OrthoDB" id="9789812at2"/>
<comment type="caution">
    <text evidence="2">The sequence shown here is derived from an EMBL/GenBank/DDBJ whole genome shotgun (WGS) entry which is preliminary data.</text>
</comment>
<dbReference type="InterPro" id="IPR005146">
    <property type="entry name" value="B3/B4_tRNA-bd"/>
</dbReference>
<dbReference type="InterPro" id="IPR020825">
    <property type="entry name" value="Phe-tRNA_synthase-like_B3/B4"/>
</dbReference>
<keyword evidence="3" id="KW-1185">Reference proteome</keyword>
<dbReference type="RefSeq" id="WP_155112015.1">
    <property type="nucleotide sequence ID" value="NZ_WMIB01000006.1"/>
</dbReference>
<evidence type="ECO:0000313" key="2">
    <source>
        <dbReference type="EMBL" id="MTH53493.1"/>
    </source>
</evidence>
<dbReference type="AlphaFoldDB" id="A0A7X2S4F0"/>
<dbReference type="Pfam" id="PF03483">
    <property type="entry name" value="B3_4"/>
    <property type="match status" value="1"/>
</dbReference>
<reference evidence="2 3" key="1">
    <citation type="journal article" date="2017" name="Int. J. Syst. Evol. Microbiol.">
        <title>Bacillus mangrovi sp. nov., isolated from a sediment sample from a mangrove forest.</title>
        <authorList>
            <person name="Gupta V."/>
            <person name="Singh P.K."/>
            <person name="Korpole S."/>
            <person name="Tanuku N.R.S."/>
            <person name="Pinnaka A.K."/>
        </authorList>
    </citation>
    <scope>NUCLEOTIDE SEQUENCE [LARGE SCALE GENOMIC DNA]</scope>
    <source>
        <strain evidence="2 3">KCTC 33872</strain>
    </source>
</reference>
<dbReference type="PANTHER" id="PTHR39209">
    <property type="match status" value="1"/>
</dbReference>
<dbReference type="EMBL" id="WMIB01000006">
    <property type="protein sequence ID" value="MTH53493.1"/>
    <property type="molecule type" value="Genomic_DNA"/>
</dbReference>
<evidence type="ECO:0000313" key="3">
    <source>
        <dbReference type="Proteomes" id="UP000434639"/>
    </source>
</evidence>
<accession>A0A7X2S4F0</accession>
<dbReference type="Proteomes" id="UP000434639">
    <property type="component" value="Unassembled WGS sequence"/>
</dbReference>
<dbReference type="PANTHER" id="PTHR39209:SF2">
    <property type="entry name" value="CYTOPLASMIC PROTEIN"/>
    <property type="match status" value="1"/>
</dbReference>
<proteinExistence type="predicted"/>
<dbReference type="SUPFAM" id="SSF56037">
    <property type="entry name" value="PheT/TilS domain"/>
    <property type="match status" value="1"/>
</dbReference>